<proteinExistence type="predicted"/>
<dbReference type="RefSeq" id="WP_130493062.1">
    <property type="nucleotide sequence ID" value="NZ_SGXD01000003.1"/>
</dbReference>
<dbReference type="GO" id="GO:0051213">
    <property type="term" value="F:dioxygenase activity"/>
    <property type="evidence" value="ECO:0007669"/>
    <property type="project" value="UniProtKB-KW"/>
</dbReference>
<sequence length="122" mass="12864">MAVVRATAEPVEMHGFRFTPLASPSRGTTTLAMWTVTAPPGASSPRHSMTEEEVLLVQRGRVVAHVGDASWELAAGDGVVVPPGEEFLLDNPFDEPADLLACTTAGMRARVGGAEITPPWAL</sequence>
<dbReference type="Proteomes" id="UP000293638">
    <property type="component" value="Unassembled WGS sequence"/>
</dbReference>
<evidence type="ECO:0000259" key="1">
    <source>
        <dbReference type="Pfam" id="PF07883"/>
    </source>
</evidence>
<dbReference type="OrthoDB" id="5145129at2"/>
<name>A0A4Q7NPF6_9ACTN</name>
<dbReference type="EMBL" id="SGXD01000003">
    <property type="protein sequence ID" value="RZS86846.1"/>
    <property type="molecule type" value="Genomic_DNA"/>
</dbReference>
<keyword evidence="2" id="KW-0560">Oxidoreductase</keyword>
<dbReference type="InterPro" id="IPR011051">
    <property type="entry name" value="RmlC_Cupin_sf"/>
</dbReference>
<dbReference type="AlphaFoldDB" id="A0A4Q7NPF6"/>
<dbReference type="InterPro" id="IPR013096">
    <property type="entry name" value="Cupin_2"/>
</dbReference>
<protein>
    <submittedName>
        <fullName evidence="2">Quercetin dioxygenase-like cupin family protein</fullName>
    </submittedName>
</protein>
<dbReference type="Pfam" id="PF07883">
    <property type="entry name" value="Cupin_2"/>
    <property type="match status" value="1"/>
</dbReference>
<organism evidence="2 3">
    <name type="scientific">Motilibacter rhizosphaerae</name>
    <dbReference type="NCBI Taxonomy" id="598652"/>
    <lineage>
        <taxon>Bacteria</taxon>
        <taxon>Bacillati</taxon>
        <taxon>Actinomycetota</taxon>
        <taxon>Actinomycetes</taxon>
        <taxon>Motilibacterales</taxon>
        <taxon>Motilibacteraceae</taxon>
        <taxon>Motilibacter</taxon>
    </lineage>
</organism>
<dbReference type="Gene3D" id="2.60.120.10">
    <property type="entry name" value="Jelly Rolls"/>
    <property type="match status" value="1"/>
</dbReference>
<reference evidence="2 3" key="1">
    <citation type="submission" date="2019-02" db="EMBL/GenBank/DDBJ databases">
        <title>Genomic Encyclopedia of Type Strains, Phase IV (KMG-IV): sequencing the most valuable type-strain genomes for metagenomic binning, comparative biology and taxonomic classification.</title>
        <authorList>
            <person name="Goeker M."/>
        </authorList>
    </citation>
    <scope>NUCLEOTIDE SEQUENCE [LARGE SCALE GENOMIC DNA]</scope>
    <source>
        <strain evidence="2 3">DSM 45622</strain>
    </source>
</reference>
<evidence type="ECO:0000313" key="2">
    <source>
        <dbReference type="EMBL" id="RZS86846.1"/>
    </source>
</evidence>
<feature type="domain" description="Cupin type-2" evidence="1">
    <location>
        <begin position="35"/>
        <end position="101"/>
    </location>
</feature>
<keyword evidence="2" id="KW-0223">Dioxygenase</keyword>
<accession>A0A4Q7NPF6</accession>
<dbReference type="SUPFAM" id="SSF51182">
    <property type="entry name" value="RmlC-like cupins"/>
    <property type="match status" value="1"/>
</dbReference>
<dbReference type="InterPro" id="IPR014710">
    <property type="entry name" value="RmlC-like_jellyroll"/>
</dbReference>
<comment type="caution">
    <text evidence="2">The sequence shown here is derived from an EMBL/GenBank/DDBJ whole genome shotgun (WGS) entry which is preliminary data.</text>
</comment>
<evidence type="ECO:0000313" key="3">
    <source>
        <dbReference type="Proteomes" id="UP000293638"/>
    </source>
</evidence>
<keyword evidence="3" id="KW-1185">Reference proteome</keyword>
<gene>
    <name evidence="2" type="ORF">EV189_2262</name>
</gene>